<keyword evidence="3" id="KW-1185">Reference proteome</keyword>
<dbReference type="SMART" id="SM00256">
    <property type="entry name" value="FBOX"/>
    <property type="match status" value="1"/>
</dbReference>
<gene>
    <name evidence="2" type="ORF">RchiOBHm_Chr6g0291931</name>
</gene>
<feature type="domain" description="F-box" evidence="1">
    <location>
        <begin position="22"/>
        <end position="74"/>
    </location>
</feature>
<dbReference type="InterPro" id="IPR001810">
    <property type="entry name" value="F-box_dom"/>
</dbReference>
<dbReference type="AlphaFoldDB" id="A0A2P6PW90"/>
<dbReference type="OMA" id="RNRIADY"/>
<dbReference type="Pfam" id="PF24750">
    <property type="entry name" value="b-prop_At3g26010-like"/>
    <property type="match status" value="1"/>
</dbReference>
<dbReference type="Pfam" id="PF00646">
    <property type="entry name" value="F-box"/>
    <property type="match status" value="1"/>
</dbReference>
<dbReference type="InterPro" id="IPR056592">
    <property type="entry name" value="Beta-prop_At3g26010-like"/>
</dbReference>
<comment type="caution">
    <text evidence="2">The sequence shown here is derived from an EMBL/GenBank/DDBJ whole genome shotgun (WGS) entry which is preliminary data.</text>
</comment>
<dbReference type="Gramene" id="PRQ26195">
    <property type="protein sequence ID" value="PRQ26195"/>
    <property type="gene ID" value="RchiOBHm_Chr6g0291931"/>
</dbReference>
<evidence type="ECO:0000313" key="2">
    <source>
        <dbReference type="EMBL" id="PRQ26195.1"/>
    </source>
</evidence>
<dbReference type="Proteomes" id="UP000238479">
    <property type="component" value="Chromosome 6"/>
</dbReference>
<sequence length="419" mass="49350">MRITYSRGIATVTFDSQRLLNIFPIDDLPDIVLVDILCRLPWKFVLQCKCVCRSWLALISHPYFNSRRALYLRNHCDDDEKTLMFVKISRPEHHARELFTISKQTPPVLTTLNFLPRSLIHSLDIELVVVATYNDLILLCETWGFQRKYKYYICNIYTKQWVAIPPTIQFPRPDVVRVGVGFICDSDYRCLIVRLIQFEAEPDFRLKVEMFSSETGKWIESVVLCPQRFRPADLKPITPALAYDGTLYWLGHGGFLIGLEPFKLNHNHHCRFISRLPVYFRELPTECLGVCWGCVRLCRLYVNHSTLDVWELKEDDDREVDEVGGKMMKWCLKERVIVDQTFLRSPELLALDPNDEDILYLRCSNYREAKIVTYDIRTMKVIDISRKFPCPDFHMDAFPFVLPWWQWPTPVPRLDCHTN</sequence>
<dbReference type="CDD" id="cd22157">
    <property type="entry name" value="F-box_AtFBW1-like"/>
    <property type="match status" value="1"/>
</dbReference>
<accession>A0A2P6PW90</accession>
<evidence type="ECO:0000313" key="3">
    <source>
        <dbReference type="Proteomes" id="UP000238479"/>
    </source>
</evidence>
<proteinExistence type="predicted"/>
<name>A0A2P6PW90_ROSCH</name>
<evidence type="ECO:0000259" key="1">
    <source>
        <dbReference type="PROSITE" id="PS50181"/>
    </source>
</evidence>
<dbReference type="InterPro" id="IPR036047">
    <property type="entry name" value="F-box-like_dom_sf"/>
</dbReference>
<dbReference type="SUPFAM" id="SSF81383">
    <property type="entry name" value="F-box domain"/>
    <property type="match status" value="1"/>
</dbReference>
<dbReference type="EMBL" id="PDCK01000044">
    <property type="protein sequence ID" value="PRQ26195.1"/>
    <property type="molecule type" value="Genomic_DNA"/>
</dbReference>
<dbReference type="PANTHER" id="PTHR35546">
    <property type="entry name" value="F-BOX PROTEIN INTERACTION DOMAIN PROTEIN-RELATED"/>
    <property type="match status" value="1"/>
</dbReference>
<organism evidence="2 3">
    <name type="scientific">Rosa chinensis</name>
    <name type="common">China rose</name>
    <dbReference type="NCBI Taxonomy" id="74649"/>
    <lineage>
        <taxon>Eukaryota</taxon>
        <taxon>Viridiplantae</taxon>
        <taxon>Streptophyta</taxon>
        <taxon>Embryophyta</taxon>
        <taxon>Tracheophyta</taxon>
        <taxon>Spermatophyta</taxon>
        <taxon>Magnoliopsida</taxon>
        <taxon>eudicotyledons</taxon>
        <taxon>Gunneridae</taxon>
        <taxon>Pentapetalae</taxon>
        <taxon>rosids</taxon>
        <taxon>fabids</taxon>
        <taxon>Rosales</taxon>
        <taxon>Rosaceae</taxon>
        <taxon>Rosoideae</taxon>
        <taxon>Rosoideae incertae sedis</taxon>
        <taxon>Rosa</taxon>
    </lineage>
</organism>
<dbReference type="STRING" id="74649.A0A2P6PW90"/>
<reference evidence="2 3" key="1">
    <citation type="journal article" date="2018" name="Nat. Genet.">
        <title>The Rosa genome provides new insights in the design of modern roses.</title>
        <authorList>
            <person name="Bendahmane M."/>
        </authorList>
    </citation>
    <scope>NUCLEOTIDE SEQUENCE [LARGE SCALE GENOMIC DNA]</scope>
    <source>
        <strain evidence="3">cv. Old Blush</strain>
    </source>
</reference>
<protein>
    <submittedName>
        <fullName evidence="2">Putative F-box domain-containing protein</fullName>
    </submittedName>
</protein>
<dbReference type="PROSITE" id="PS50181">
    <property type="entry name" value="FBOX"/>
    <property type="match status" value="1"/>
</dbReference>
<dbReference type="InterPro" id="IPR055290">
    <property type="entry name" value="At3g26010-like"/>
</dbReference>
<dbReference type="Gene3D" id="1.20.1280.50">
    <property type="match status" value="1"/>
</dbReference>
<dbReference type="OrthoDB" id="1157305at2759"/>
<dbReference type="PANTHER" id="PTHR35546:SF130">
    <property type="entry name" value="EXPRESSED PROTEIN"/>
    <property type="match status" value="1"/>
</dbReference>